<protein>
    <submittedName>
        <fullName evidence="4">CBS domain-containing protein</fullName>
    </submittedName>
</protein>
<gene>
    <name evidence="4" type="ORF">FE633_09370</name>
</gene>
<dbReference type="EMBL" id="VBZC01000008">
    <property type="protein sequence ID" value="TLS46511.1"/>
    <property type="molecule type" value="Genomic_DNA"/>
</dbReference>
<dbReference type="Pfam" id="PF00571">
    <property type="entry name" value="CBS"/>
    <property type="match status" value="2"/>
</dbReference>
<dbReference type="CDD" id="cd04622">
    <property type="entry name" value="CBS_pair_HRP1_like"/>
    <property type="match status" value="1"/>
</dbReference>
<dbReference type="InterPro" id="IPR051257">
    <property type="entry name" value="Diverse_CBS-Domain"/>
</dbReference>
<dbReference type="AlphaFoldDB" id="A0A5R9FT13"/>
<dbReference type="RefSeq" id="WP_138044639.1">
    <property type="nucleotide sequence ID" value="NZ_VBZC01000008.1"/>
</dbReference>
<evidence type="ECO:0000313" key="4">
    <source>
        <dbReference type="EMBL" id="TLS46511.1"/>
    </source>
</evidence>
<keyword evidence="5" id="KW-1185">Reference proteome</keyword>
<reference evidence="4 5" key="1">
    <citation type="submission" date="2019-05" db="EMBL/GenBank/DDBJ databases">
        <title>Streptomyces sp. NEAU-C151, a novel actinomycete isolated from soil.</title>
        <authorList>
            <person name="Han L."/>
            <person name="Jiang H."/>
        </authorList>
    </citation>
    <scope>NUCLEOTIDE SEQUENCE [LARGE SCALE GENOMIC DNA]</scope>
    <source>
        <strain evidence="4 5">NEAU-C151</strain>
    </source>
</reference>
<evidence type="ECO:0000313" key="5">
    <source>
        <dbReference type="Proteomes" id="UP000305906"/>
    </source>
</evidence>
<dbReference type="Proteomes" id="UP000305906">
    <property type="component" value="Unassembled WGS sequence"/>
</dbReference>
<dbReference type="InterPro" id="IPR046342">
    <property type="entry name" value="CBS_dom_sf"/>
</dbReference>
<dbReference type="PANTHER" id="PTHR43080">
    <property type="entry name" value="CBS DOMAIN-CONTAINING PROTEIN CBSX3, MITOCHONDRIAL"/>
    <property type="match status" value="1"/>
</dbReference>
<evidence type="ECO:0000259" key="3">
    <source>
        <dbReference type="PROSITE" id="PS51371"/>
    </source>
</evidence>
<proteinExistence type="predicted"/>
<evidence type="ECO:0000256" key="2">
    <source>
        <dbReference type="PROSITE-ProRule" id="PRU00703"/>
    </source>
</evidence>
<dbReference type="SUPFAM" id="SSF54631">
    <property type="entry name" value="CBS-domain pair"/>
    <property type="match status" value="1"/>
</dbReference>
<dbReference type="PANTHER" id="PTHR43080:SF2">
    <property type="entry name" value="CBS DOMAIN-CONTAINING PROTEIN"/>
    <property type="match status" value="1"/>
</dbReference>
<evidence type="ECO:0000256" key="1">
    <source>
        <dbReference type="ARBA" id="ARBA00023122"/>
    </source>
</evidence>
<dbReference type="PROSITE" id="PS51371">
    <property type="entry name" value="CBS"/>
    <property type="match status" value="2"/>
</dbReference>
<keyword evidence="1 2" id="KW-0129">CBS domain</keyword>
<dbReference type="InterPro" id="IPR000644">
    <property type="entry name" value="CBS_dom"/>
</dbReference>
<sequence length="139" mass="15396">MAQHVREVMTTEPVTVDEETPLPEVARLMKEKNIGDVIVAEEDRVRGLVTDRDLVVRVLAEERDPARTTVREIASTDLVTIDPEAEVDEAVRLMRENALRRLPVVEEGHLVGALSIGDLAVERDPRSALADISAAEPNR</sequence>
<feature type="domain" description="CBS" evidence="3">
    <location>
        <begin position="9"/>
        <end position="65"/>
    </location>
</feature>
<name>A0A5R9FT13_9ACTN</name>
<feature type="domain" description="CBS" evidence="3">
    <location>
        <begin position="74"/>
        <end position="132"/>
    </location>
</feature>
<dbReference type="SMART" id="SM00116">
    <property type="entry name" value="CBS"/>
    <property type="match status" value="2"/>
</dbReference>
<organism evidence="4 5">
    <name type="scientific">Streptomyces montanus</name>
    <dbReference type="NCBI Taxonomy" id="2580423"/>
    <lineage>
        <taxon>Bacteria</taxon>
        <taxon>Bacillati</taxon>
        <taxon>Actinomycetota</taxon>
        <taxon>Actinomycetes</taxon>
        <taxon>Kitasatosporales</taxon>
        <taxon>Streptomycetaceae</taxon>
        <taxon>Streptomyces</taxon>
    </lineage>
</organism>
<comment type="caution">
    <text evidence="4">The sequence shown here is derived from an EMBL/GenBank/DDBJ whole genome shotgun (WGS) entry which is preliminary data.</text>
</comment>
<dbReference type="Gene3D" id="3.10.580.10">
    <property type="entry name" value="CBS-domain"/>
    <property type="match status" value="1"/>
</dbReference>
<accession>A0A5R9FT13</accession>